<dbReference type="InterPro" id="IPR001516">
    <property type="entry name" value="Proton_antipo_N"/>
</dbReference>
<keyword evidence="10" id="KW-1185">Reference proteome</keyword>
<dbReference type="PRINTS" id="PR01434">
    <property type="entry name" value="NADHDHGNASE5"/>
</dbReference>
<dbReference type="Gene3D" id="1.20.5.2700">
    <property type="match status" value="1"/>
</dbReference>
<dbReference type="InterPro" id="IPR003945">
    <property type="entry name" value="NU5C-like"/>
</dbReference>
<feature type="transmembrane region" description="Helical" evidence="6">
    <location>
        <begin position="216"/>
        <end position="238"/>
    </location>
</feature>
<feature type="transmembrane region" description="Helical" evidence="6">
    <location>
        <begin position="315"/>
        <end position="334"/>
    </location>
</feature>
<feature type="transmembrane region" description="Helical" evidence="6">
    <location>
        <begin position="547"/>
        <end position="566"/>
    </location>
</feature>
<reference evidence="9 10" key="1">
    <citation type="submission" date="2021-12" db="EMBL/GenBank/DDBJ databases">
        <title>Genome sequencing of bacteria with rrn-lacking chromosome and rrn-plasmid.</title>
        <authorList>
            <person name="Anda M."/>
            <person name="Iwasaki W."/>
        </authorList>
    </citation>
    <scope>NUCLEOTIDE SEQUENCE [LARGE SCALE GENOMIC DNA]</scope>
    <source>
        <strain evidence="9 10">NBRC 101262</strain>
    </source>
</reference>
<dbReference type="RefSeq" id="WP_338396705.1">
    <property type="nucleotide sequence ID" value="NZ_AP025292.1"/>
</dbReference>
<dbReference type="EMBL" id="AP025292">
    <property type="protein sequence ID" value="BDC99278.1"/>
    <property type="molecule type" value="Genomic_DNA"/>
</dbReference>
<evidence type="ECO:0000256" key="6">
    <source>
        <dbReference type="SAM" id="Phobius"/>
    </source>
</evidence>
<feature type="transmembrane region" description="Helical" evidence="6">
    <location>
        <begin position="186"/>
        <end position="204"/>
    </location>
</feature>
<feature type="transmembrane region" description="Helical" evidence="6">
    <location>
        <begin position="259"/>
        <end position="281"/>
    </location>
</feature>
<evidence type="ECO:0000259" key="7">
    <source>
        <dbReference type="Pfam" id="PF00361"/>
    </source>
</evidence>
<feature type="domain" description="NADH:quinone oxidoreductase/Mrp antiporter transmembrane" evidence="7">
    <location>
        <begin position="140"/>
        <end position="435"/>
    </location>
</feature>
<dbReference type="NCBIfam" id="NF005141">
    <property type="entry name" value="PRK06590.1"/>
    <property type="match status" value="1"/>
</dbReference>
<evidence type="ECO:0000256" key="5">
    <source>
        <dbReference type="RuleBase" id="RU000320"/>
    </source>
</evidence>
<feature type="transmembrane region" description="Helical" evidence="6">
    <location>
        <begin position="84"/>
        <end position="109"/>
    </location>
</feature>
<evidence type="ECO:0000256" key="3">
    <source>
        <dbReference type="ARBA" id="ARBA00022989"/>
    </source>
</evidence>
<evidence type="ECO:0000256" key="4">
    <source>
        <dbReference type="ARBA" id="ARBA00023136"/>
    </source>
</evidence>
<feature type="transmembrane region" description="Helical" evidence="6">
    <location>
        <begin position="121"/>
        <end position="140"/>
    </location>
</feature>
<feature type="transmembrane region" description="Helical" evidence="6">
    <location>
        <begin position="497"/>
        <end position="514"/>
    </location>
</feature>
<feature type="transmembrane region" description="Helical" evidence="6">
    <location>
        <begin position="441"/>
        <end position="462"/>
    </location>
</feature>
<name>A0ABM7VEF5_9BACT</name>
<dbReference type="Pfam" id="PF00662">
    <property type="entry name" value="Proton_antipo_N"/>
    <property type="match status" value="1"/>
</dbReference>
<feature type="transmembrane region" description="Helical" evidence="6">
    <location>
        <begin position="43"/>
        <end position="64"/>
    </location>
</feature>
<accession>A0ABM7VEF5</accession>
<sequence length="722" mass="80782">METLTQYNSLAIGAGILAMILPLLSFVLIAFFSDYFGAKSDRLAISAVSISLVMSVFVAMQVFPNHVITAQWSWFSVGEYQFNIGLLLDQLTAVMLVVVSLVSLLVHIFSMNYMKGEPHYARYYSFLGLFTFSMFIILLADNLLVLFMGWELVGLSSYLLIGFWFERPSAANANRKAFLTNRVGDMGFLFGIMIFWAYFHTLNFQELTALFSNASVLAQIPSTWLILGGLGIFMGTVGKSAQFPLQVWLPDAMQGPTPVSALIHAATMVAAGIFLLARVFPMLAPETLIVIALIGSITAMMGAFSALNQFDIKRVLAYSTSSQLGYMVMGMGVGAYDASLFHLITHAFFKAGLFLSVGAVIHAMHHFHAECKKKNISIHLDPQDMRQMGDLGKRMPLIHAGYTICALALIGLPFFSGFMSKDAILMASWEWAQNLSAHGQYWAWFVPLSGFGAAVLTAFYMARQWYLVFWSKSRLIVECQAACNCYDSLHDPSWKKTVPVGLLAMLSVWLVYGLNPFDGHASWLYHAVDQPMNVMLADWQIAGQREIWYVPLLALASALLGLGYAYRKYSRVSKLGIDYSHRRPKGRWGYLSINNFYMDRFYRKHFMIRSLRWAYRLHWFDKNVLDKGIVAIGGLTLSASRVFRKFDQANQWVVNAIGVAVVILGQAFRTLDIWIVDGLVNFSANLSSALGKSFGKVQGRQTQSIIAYMLCGVFILALWVLL</sequence>
<dbReference type="Proteomes" id="UP001354989">
    <property type="component" value="Chromosome"/>
</dbReference>
<dbReference type="PRINTS" id="PR01435">
    <property type="entry name" value="NPOXDRDTASE5"/>
</dbReference>
<feature type="transmembrane region" description="Helical" evidence="6">
    <location>
        <begin position="395"/>
        <end position="416"/>
    </location>
</feature>
<proteinExistence type="predicted"/>
<keyword evidence="3 6" id="KW-1133">Transmembrane helix</keyword>
<feature type="transmembrane region" description="Helical" evidence="6">
    <location>
        <begin position="340"/>
        <end position="364"/>
    </location>
</feature>
<keyword evidence="4 6" id="KW-0472">Membrane</keyword>
<feature type="transmembrane region" description="Helical" evidence="6">
    <location>
        <begin position="12"/>
        <end position="31"/>
    </location>
</feature>
<organism evidence="9 10">
    <name type="scientific">Persicobacter psychrovividus</name>
    <dbReference type="NCBI Taxonomy" id="387638"/>
    <lineage>
        <taxon>Bacteria</taxon>
        <taxon>Pseudomonadati</taxon>
        <taxon>Bacteroidota</taxon>
        <taxon>Cytophagia</taxon>
        <taxon>Cytophagales</taxon>
        <taxon>Persicobacteraceae</taxon>
        <taxon>Persicobacter</taxon>
    </lineage>
</organism>
<feature type="domain" description="NADH-Ubiquinone oxidoreductase (complex I) chain 5 N-terminal" evidence="8">
    <location>
        <begin position="74"/>
        <end position="124"/>
    </location>
</feature>
<evidence type="ECO:0000313" key="10">
    <source>
        <dbReference type="Proteomes" id="UP001354989"/>
    </source>
</evidence>
<dbReference type="Pfam" id="PF00361">
    <property type="entry name" value="Proton_antipo_M"/>
    <property type="match status" value="1"/>
</dbReference>
<gene>
    <name evidence="9" type="ORF">PEPS_15590</name>
</gene>
<evidence type="ECO:0000256" key="2">
    <source>
        <dbReference type="ARBA" id="ARBA00022692"/>
    </source>
</evidence>
<feature type="transmembrane region" description="Helical" evidence="6">
    <location>
        <begin position="705"/>
        <end position="721"/>
    </location>
</feature>
<dbReference type="PANTHER" id="PTHR42829:SF2">
    <property type="entry name" value="NADH-UBIQUINONE OXIDOREDUCTASE CHAIN 5"/>
    <property type="match status" value="1"/>
</dbReference>
<dbReference type="InterPro" id="IPR001750">
    <property type="entry name" value="ND/Mrp_TM"/>
</dbReference>
<dbReference type="NCBIfam" id="TIGR01974">
    <property type="entry name" value="NDH_I_L"/>
    <property type="match status" value="1"/>
</dbReference>
<protein>
    <recommendedName>
        <fullName evidence="11">NADH-quinone oxidoreductase subunit L</fullName>
    </recommendedName>
</protein>
<comment type="subcellular location">
    <subcellularLocation>
        <location evidence="1">Endomembrane system</location>
        <topology evidence="1">Multi-pass membrane protein</topology>
    </subcellularLocation>
    <subcellularLocation>
        <location evidence="5">Membrane</location>
        <topology evidence="5">Multi-pass membrane protein</topology>
    </subcellularLocation>
</comment>
<evidence type="ECO:0000313" key="9">
    <source>
        <dbReference type="EMBL" id="BDC99278.1"/>
    </source>
</evidence>
<evidence type="ECO:0008006" key="11">
    <source>
        <dbReference type="Google" id="ProtNLM"/>
    </source>
</evidence>
<evidence type="ECO:0000256" key="1">
    <source>
        <dbReference type="ARBA" id="ARBA00004127"/>
    </source>
</evidence>
<dbReference type="PANTHER" id="PTHR42829">
    <property type="entry name" value="NADH-UBIQUINONE OXIDOREDUCTASE CHAIN 5"/>
    <property type="match status" value="1"/>
</dbReference>
<evidence type="ECO:0000259" key="8">
    <source>
        <dbReference type="Pfam" id="PF00662"/>
    </source>
</evidence>
<keyword evidence="2 5" id="KW-0812">Transmembrane</keyword>
<feature type="transmembrane region" description="Helical" evidence="6">
    <location>
        <begin position="146"/>
        <end position="165"/>
    </location>
</feature>
<dbReference type="InterPro" id="IPR018393">
    <property type="entry name" value="NADHpl_OxRdtase_5_subgr"/>
</dbReference>
<feature type="transmembrane region" description="Helical" evidence="6">
    <location>
        <begin position="287"/>
        <end position="308"/>
    </location>
</feature>